<dbReference type="GO" id="GO:0016829">
    <property type="term" value="F:lyase activity"/>
    <property type="evidence" value="ECO:0007669"/>
    <property type="project" value="UniProtKB-KW"/>
</dbReference>
<dbReference type="PANTHER" id="PTHR21221:SF1">
    <property type="entry name" value="UREIDOGLYCOLATE LYASE"/>
    <property type="match status" value="1"/>
</dbReference>
<reference evidence="6" key="1">
    <citation type="journal article" date="2019" name="Int. J. Syst. Evol. Microbiol.">
        <title>The Global Catalogue of Microorganisms (GCM) 10K type strain sequencing project: providing services to taxonomists for standard genome sequencing and annotation.</title>
        <authorList>
            <consortium name="The Broad Institute Genomics Platform"/>
            <consortium name="The Broad Institute Genome Sequencing Center for Infectious Disease"/>
            <person name="Wu L."/>
            <person name="Ma J."/>
        </authorList>
    </citation>
    <scope>NUCLEOTIDE SEQUENCE [LARGE SCALE GENOMIC DNA]</scope>
    <source>
        <strain evidence="6">KCTC 23707</strain>
    </source>
</reference>
<proteinExistence type="predicted"/>
<name>A0ABW5DEY2_9HYPH</name>
<dbReference type="Proteomes" id="UP001597373">
    <property type="component" value="Unassembled WGS sequence"/>
</dbReference>
<comment type="caution">
    <text evidence="5">The sequence shown here is derived from an EMBL/GenBank/DDBJ whole genome shotgun (WGS) entry which is preliminary data.</text>
</comment>
<protein>
    <submittedName>
        <fullName evidence="5">Ureidoglycolate lyase</fullName>
    </submittedName>
</protein>
<evidence type="ECO:0000256" key="4">
    <source>
        <dbReference type="ARBA" id="ARBA00047684"/>
    </source>
</evidence>
<evidence type="ECO:0000256" key="2">
    <source>
        <dbReference type="ARBA" id="ARBA00022631"/>
    </source>
</evidence>
<accession>A0ABW5DEY2</accession>
<keyword evidence="2" id="KW-0659">Purine metabolism</keyword>
<evidence type="ECO:0000313" key="6">
    <source>
        <dbReference type="Proteomes" id="UP001597373"/>
    </source>
</evidence>
<dbReference type="CDD" id="cd20298">
    <property type="entry name" value="cupin_UAH"/>
    <property type="match status" value="1"/>
</dbReference>
<keyword evidence="3 5" id="KW-0456">Lyase</keyword>
<comment type="subunit">
    <text evidence="1">Homodimer.</text>
</comment>
<dbReference type="InterPro" id="IPR024060">
    <property type="entry name" value="Ureidoglycolate_lyase_dom_sf"/>
</dbReference>
<dbReference type="InterPro" id="IPR011051">
    <property type="entry name" value="RmlC_Cupin_sf"/>
</dbReference>
<gene>
    <name evidence="5" type="ORF">ACFSMZ_06860</name>
</gene>
<dbReference type="Pfam" id="PF04115">
    <property type="entry name" value="Ureidogly_lyase"/>
    <property type="match status" value="1"/>
</dbReference>
<dbReference type="InterPro" id="IPR047233">
    <property type="entry name" value="UAH_cupin"/>
</dbReference>
<keyword evidence="6" id="KW-1185">Reference proteome</keyword>
<comment type="catalytic activity">
    <reaction evidence="4">
        <text>(S)-ureidoglycolate = urea + glyoxylate</text>
        <dbReference type="Rhea" id="RHEA:11304"/>
        <dbReference type="ChEBI" id="CHEBI:16199"/>
        <dbReference type="ChEBI" id="CHEBI:36655"/>
        <dbReference type="ChEBI" id="CHEBI:57296"/>
        <dbReference type="EC" id="4.3.2.3"/>
    </reaction>
</comment>
<evidence type="ECO:0000313" key="5">
    <source>
        <dbReference type="EMBL" id="MFD2259482.1"/>
    </source>
</evidence>
<dbReference type="Gene3D" id="2.60.120.480">
    <property type="entry name" value="Ureidoglycolate hydrolase"/>
    <property type="match status" value="1"/>
</dbReference>
<dbReference type="PANTHER" id="PTHR21221">
    <property type="entry name" value="UREIDOGLYCOLATE HYDROLASE"/>
    <property type="match status" value="1"/>
</dbReference>
<dbReference type="SUPFAM" id="SSF51182">
    <property type="entry name" value="RmlC-like cupins"/>
    <property type="match status" value="1"/>
</dbReference>
<organism evidence="5 6">
    <name type="scientific">Chelativorans composti</name>
    <dbReference type="NCBI Taxonomy" id="768533"/>
    <lineage>
        <taxon>Bacteria</taxon>
        <taxon>Pseudomonadati</taxon>
        <taxon>Pseudomonadota</taxon>
        <taxon>Alphaproteobacteria</taxon>
        <taxon>Hyphomicrobiales</taxon>
        <taxon>Phyllobacteriaceae</taxon>
        <taxon>Chelativorans</taxon>
    </lineage>
</organism>
<evidence type="ECO:0000256" key="3">
    <source>
        <dbReference type="ARBA" id="ARBA00023239"/>
    </source>
</evidence>
<sequence>MDQKVDYRTNANAVRQLLRLTPERFRPYGHVGRAGDGIVKTIRNGGAVLTKSPVPFEHDDLAPDHALEFYQVRAEGATLTAVQAERHPHSSQMFVPISVENYLVLVWKDHPETGVVPEAFVAGPEDVVIYRPGVWHHGIIALGRDGLFASTMWKTRGGMDTEFLQLPEPETFDLGGYRMIA</sequence>
<evidence type="ECO:0000256" key="1">
    <source>
        <dbReference type="ARBA" id="ARBA00011738"/>
    </source>
</evidence>
<dbReference type="InterPro" id="IPR007247">
    <property type="entry name" value="Ureidogly_lyase"/>
</dbReference>
<dbReference type="RefSeq" id="WP_378188313.1">
    <property type="nucleotide sequence ID" value="NZ_JBHUIR010000020.1"/>
</dbReference>
<dbReference type="EMBL" id="JBHUIR010000020">
    <property type="protein sequence ID" value="MFD2259482.1"/>
    <property type="molecule type" value="Genomic_DNA"/>
</dbReference>